<sequence length="106" mass="12397">MQSVYKCKNFTKTGKVLLPSPWRKKFDLLPGRLADLEFEDEDKKILIRKADPKSTENKRLVSDNGSIHIPMELRNLLDLKDQEEYCLFIDEQAKQFILQIMPDKTG</sequence>
<dbReference type="Gene3D" id="2.10.260.10">
    <property type="match status" value="1"/>
</dbReference>
<dbReference type="GO" id="GO:0003677">
    <property type="term" value="F:DNA binding"/>
    <property type="evidence" value="ECO:0007669"/>
    <property type="project" value="UniProtKB-KW"/>
</dbReference>
<dbReference type="Proteomes" id="UP000322139">
    <property type="component" value="Unassembled WGS sequence"/>
</dbReference>
<keyword evidence="1" id="KW-0238">DNA-binding</keyword>
<accession>A0A5D4RDM4</accession>
<dbReference type="RefSeq" id="WP_148975154.1">
    <property type="nucleotide sequence ID" value="NZ_JBNIKU010000008.1"/>
</dbReference>
<dbReference type="InterPro" id="IPR037914">
    <property type="entry name" value="SpoVT-AbrB_sf"/>
</dbReference>
<comment type="caution">
    <text evidence="1">The sequence shown here is derived from an EMBL/GenBank/DDBJ whole genome shotgun (WGS) entry which is preliminary data.</text>
</comment>
<name>A0A5D4RDM4_9BACI</name>
<dbReference type="SUPFAM" id="SSF89447">
    <property type="entry name" value="AbrB/MazE/MraZ-like"/>
    <property type="match status" value="2"/>
</dbReference>
<dbReference type="AlphaFoldDB" id="A0A5D4RDM4"/>
<evidence type="ECO:0000313" key="1">
    <source>
        <dbReference type="EMBL" id="TYS47828.1"/>
    </source>
</evidence>
<dbReference type="EMBL" id="VTER01000006">
    <property type="protein sequence ID" value="TYS47828.1"/>
    <property type="molecule type" value="Genomic_DNA"/>
</dbReference>
<protein>
    <submittedName>
        <fullName evidence="1">AbrB/MazE/SpoVT family DNA-binding domain-containing protein</fullName>
    </submittedName>
</protein>
<reference evidence="1 2" key="1">
    <citation type="submission" date="2019-08" db="EMBL/GenBank/DDBJ databases">
        <title>Bacillus genomes from the desert of Cuatro Cienegas, Coahuila.</title>
        <authorList>
            <person name="Olmedo-Alvarez G."/>
        </authorList>
    </citation>
    <scope>NUCLEOTIDE SEQUENCE [LARGE SCALE GENOMIC DNA]</scope>
    <source>
        <strain evidence="1 2">CH446_14T</strain>
    </source>
</reference>
<organism evidence="1 2">
    <name type="scientific">Bacillus infantis</name>
    <dbReference type="NCBI Taxonomy" id="324767"/>
    <lineage>
        <taxon>Bacteria</taxon>
        <taxon>Bacillati</taxon>
        <taxon>Bacillota</taxon>
        <taxon>Bacilli</taxon>
        <taxon>Bacillales</taxon>
        <taxon>Bacillaceae</taxon>
        <taxon>Bacillus</taxon>
    </lineage>
</organism>
<proteinExistence type="predicted"/>
<evidence type="ECO:0000313" key="2">
    <source>
        <dbReference type="Proteomes" id="UP000322139"/>
    </source>
</evidence>
<gene>
    <name evidence="1" type="ORF">FZD51_12925</name>
</gene>